<evidence type="ECO:0000313" key="2">
    <source>
        <dbReference type="Proteomes" id="UP000227088"/>
    </source>
</evidence>
<protein>
    <submittedName>
        <fullName evidence="1">Uncharacterized protein</fullName>
    </submittedName>
</protein>
<gene>
    <name evidence="1" type="ORF">A9R00_08825</name>
</gene>
<sequence>MKKIAVLILITFLFGLGYLYWLNDQLWRKTIPIELVLGSTEYSNSDLQGLRESCGVHVFTLNQVTINKINNEGLTFLNTAKQARGYEDYYYSYGEWFKTPRKDWKRPENWSYELMCSSLSTELQEILIKSGQSEGSFYSHGQEKTLMVIPKYKLIVLTHNG</sequence>
<dbReference type="AlphaFoldDB" id="A0A1Y5HRE3"/>
<comment type="caution">
    <text evidence="1">The sequence shown here is derived from an EMBL/GenBank/DDBJ whole genome shotgun (WGS) entry which is preliminary data.</text>
</comment>
<name>A0A1Y5HRE3_OLEAN</name>
<evidence type="ECO:0000313" key="1">
    <source>
        <dbReference type="EMBL" id="OUS39891.1"/>
    </source>
</evidence>
<dbReference type="EMBL" id="MABE01000503">
    <property type="protein sequence ID" value="OUS39891.1"/>
    <property type="molecule type" value="Genomic_DNA"/>
</dbReference>
<organism evidence="1 2">
    <name type="scientific">Oleispira antarctica</name>
    <dbReference type="NCBI Taxonomy" id="188908"/>
    <lineage>
        <taxon>Bacteria</taxon>
        <taxon>Pseudomonadati</taxon>
        <taxon>Pseudomonadota</taxon>
        <taxon>Gammaproteobacteria</taxon>
        <taxon>Oceanospirillales</taxon>
        <taxon>Oceanospirillaceae</taxon>
        <taxon>Oleispira</taxon>
    </lineage>
</organism>
<proteinExistence type="predicted"/>
<accession>A0A1Y5HRE3</accession>
<reference evidence="2" key="1">
    <citation type="journal article" date="2017" name="Proc. Natl. Acad. Sci. U.S.A.">
        <title>Simulation of Deepwater Horizon oil plume reveals substrate specialization within a complex community of hydrocarbon degraders.</title>
        <authorList>
            <person name="Hu P."/>
            <person name="Dubinsky E.A."/>
            <person name="Probst A.J."/>
            <person name="Wang J."/>
            <person name="Sieber C.M.K."/>
            <person name="Tom L.M."/>
            <person name="Gardinali P."/>
            <person name="Banfield J.F."/>
            <person name="Atlas R.M."/>
            <person name="Andersen G.L."/>
        </authorList>
    </citation>
    <scope>NUCLEOTIDE SEQUENCE [LARGE SCALE GENOMIC DNA]</scope>
</reference>
<dbReference type="Proteomes" id="UP000227088">
    <property type="component" value="Unassembled WGS sequence"/>
</dbReference>